<proteinExistence type="predicted"/>
<evidence type="ECO:0000313" key="2">
    <source>
        <dbReference type="EMBL" id="KDR79445.1"/>
    </source>
</evidence>
<feature type="region of interest" description="Disordered" evidence="1">
    <location>
        <begin position="1"/>
        <end position="33"/>
    </location>
</feature>
<dbReference type="OrthoDB" id="66095at2759"/>
<accession>A0A067T8F8</accession>
<organism evidence="2 3">
    <name type="scientific">Galerina marginata (strain CBS 339.88)</name>
    <dbReference type="NCBI Taxonomy" id="685588"/>
    <lineage>
        <taxon>Eukaryota</taxon>
        <taxon>Fungi</taxon>
        <taxon>Dikarya</taxon>
        <taxon>Basidiomycota</taxon>
        <taxon>Agaricomycotina</taxon>
        <taxon>Agaricomycetes</taxon>
        <taxon>Agaricomycetidae</taxon>
        <taxon>Agaricales</taxon>
        <taxon>Agaricineae</taxon>
        <taxon>Strophariaceae</taxon>
        <taxon>Galerina</taxon>
    </lineage>
</organism>
<dbReference type="Proteomes" id="UP000027222">
    <property type="component" value="Unassembled WGS sequence"/>
</dbReference>
<dbReference type="STRING" id="685588.A0A067T8F8"/>
<evidence type="ECO:0000256" key="1">
    <source>
        <dbReference type="SAM" id="MobiDB-lite"/>
    </source>
</evidence>
<dbReference type="AlphaFoldDB" id="A0A067T8F8"/>
<reference evidence="3" key="1">
    <citation type="journal article" date="2014" name="Proc. Natl. Acad. Sci. U.S.A.">
        <title>Extensive sampling of basidiomycete genomes demonstrates inadequacy of the white-rot/brown-rot paradigm for wood decay fungi.</title>
        <authorList>
            <person name="Riley R."/>
            <person name="Salamov A.A."/>
            <person name="Brown D.W."/>
            <person name="Nagy L.G."/>
            <person name="Floudas D."/>
            <person name="Held B.W."/>
            <person name="Levasseur A."/>
            <person name="Lombard V."/>
            <person name="Morin E."/>
            <person name="Otillar R."/>
            <person name="Lindquist E.A."/>
            <person name="Sun H."/>
            <person name="LaButti K.M."/>
            <person name="Schmutz J."/>
            <person name="Jabbour D."/>
            <person name="Luo H."/>
            <person name="Baker S.E."/>
            <person name="Pisabarro A.G."/>
            <person name="Walton J.D."/>
            <person name="Blanchette R.A."/>
            <person name="Henrissat B."/>
            <person name="Martin F."/>
            <person name="Cullen D."/>
            <person name="Hibbett D.S."/>
            <person name="Grigoriev I.V."/>
        </authorList>
    </citation>
    <scope>NUCLEOTIDE SEQUENCE [LARGE SCALE GENOMIC DNA]</scope>
    <source>
        <strain evidence="3">CBS 339.88</strain>
    </source>
</reference>
<name>A0A067T8F8_GALM3</name>
<protein>
    <submittedName>
        <fullName evidence="2">Uncharacterized protein</fullName>
    </submittedName>
</protein>
<dbReference type="EMBL" id="KL142373">
    <property type="protein sequence ID" value="KDR79445.1"/>
    <property type="molecule type" value="Genomic_DNA"/>
</dbReference>
<gene>
    <name evidence="2" type="ORF">GALMADRAFT_208809</name>
</gene>
<evidence type="ECO:0000313" key="3">
    <source>
        <dbReference type="Proteomes" id="UP000027222"/>
    </source>
</evidence>
<sequence>MTITLTDSQRVVPKHPARVKERSPKASFPPPIHIATDLPCPADKDLEEIPHPAYTPDDISRVQGMLLRFVPAELADAILDMAEYWPWTAVSRNSFTSAYSALEAPDHNAQWCYLVTPKIPSVERDGVRLPTTVKMVKFFIKTYESSFGKSAGSSDTTQGFTTWFESAILKNGEPSMASYDTDSRPNDWYANLAAPHPKYLNDFRETGYPGSPVENPFDNKKRWHVATNPQANTDKAWHQVTWKHDDIPALEVDPQTGTGTGLGFVDSLSVDDQVVLLARAKISQGHHRVAHRIAAEQIFNHHNHKLGELGHHSAAPTIRPRAANDLHASQIFVNIPRSCQALTVHWYTPLAHPSQQLQQSFHVGCLPDWITSSSSSTSPSVTEALPRDQSIGNPYFDNIGPMILKISKFMACHR</sequence>
<keyword evidence="3" id="KW-1185">Reference proteome</keyword>
<dbReference type="HOGENOM" id="CLU_664008_0_0_1"/>